<dbReference type="GO" id="GO:0005634">
    <property type="term" value="C:nucleus"/>
    <property type="evidence" value="ECO:0007669"/>
    <property type="project" value="TreeGrafter"/>
</dbReference>
<evidence type="ECO:0000313" key="6">
    <source>
        <dbReference type="Proteomes" id="UP000708208"/>
    </source>
</evidence>
<accession>A0A8J2NW80</accession>
<dbReference type="Proteomes" id="UP000708208">
    <property type="component" value="Unassembled WGS sequence"/>
</dbReference>
<keyword evidence="4" id="KW-1133">Transmembrane helix</keyword>
<dbReference type="AlphaFoldDB" id="A0A8J2NW80"/>
<evidence type="ECO:0000313" key="5">
    <source>
        <dbReference type="EMBL" id="CAG7728898.1"/>
    </source>
</evidence>
<gene>
    <name evidence="5" type="ORF">AFUS01_LOCUS17646</name>
</gene>
<keyword evidence="4" id="KW-0812">Transmembrane</keyword>
<name>A0A8J2NW80_9HEXA</name>
<keyword evidence="2 3" id="KW-0040">ANK repeat</keyword>
<reference evidence="5" key="1">
    <citation type="submission" date="2021-06" db="EMBL/GenBank/DDBJ databases">
        <authorList>
            <person name="Hodson N. C."/>
            <person name="Mongue J. A."/>
            <person name="Jaron S. K."/>
        </authorList>
    </citation>
    <scope>NUCLEOTIDE SEQUENCE</scope>
</reference>
<evidence type="ECO:0000256" key="3">
    <source>
        <dbReference type="PROSITE-ProRule" id="PRU00023"/>
    </source>
</evidence>
<dbReference type="PANTHER" id="PTHR24124">
    <property type="entry name" value="ANKYRIN REPEAT FAMILY A"/>
    <property type="match status" value="1"/>
</dbReference>
<dbReference type="EMBL" id="CAJVCH010170260">
    <property type="protein sequence ID" value="CAG7728898.1"/>
    <property type="molecule type" value="Genomic_DNA"/>
</dbReference>
<evidence type="ECO:0000256" key="1">
    <source>
        <dbReference type="ARBA" id="ARBA00022737"/>
    </source>
</evidence>
<organism evidence="5 6">
    <name type="scientific">Allacma fusca</name>
    <dbReference type="NCBI Taxonomy" id="39272"/>
    <lineage>
        <taxon>Eukaryota</taxon>
        <taxon>Metazoa</taxon>
        <taxon>Ecdysozoa</taxon>
        <taxon>Arthropoda</taxon>
        <taxon>Hexapoda</taxon>
        <taxon>Collembola</taxon>
        <taxon>Symphypleona</taxon>
        <taxon>Sminthuridae</taxon>
        <taxon>Allacma</taxon>
    </lineage>
</organism>
<protein>
    <submittedName>
        <fullName evidence="5">Uncharacterized protein</fullName>
    </submittedName>
</protein>
<evidence type="ECO:0000256" key="4">
    <source>
        <dbReference type="SAM" id="Phobius"/>
    </source>
</evidence>
<keyword evidence="6" id="KW-1185">Reference proteome</keyword>
<comment type="caution">
    <text evidence="5">The sequence shown here is derived from an EMBL/GenBank/DDBJ whole genome shotgun (WGS) entry which is preliminary data.</text>
</comment>
<evidence type="ECO:0000256" key="2">
    <source>
        <dbReference type="ARBA" id="ARBA00023043"/>
    </source>
</evidence>
<feature type="transmembrane region" description="Helical" evidence="4">
    <location>
        <begin position="91"/>
        <end position="111"/>
    </location>
</feature>
<keyword evidence="4" id="KW-0472">Membrane</keyword>
<dbReference type="PROSITE" id="PS50088">
    <property type="entry name" value="ANK_REPEAT"/>
    <property type="match status" value="1"/>
</dbReference>
<dbReference type="PROSITE" id="PS50297">
    <property type="entry name" value="ANK_REP_REGION"/>
    <property type="match status" value="1"/>
</dbReference>
<sequence length="112" mass="12423">MDCVETMKLDLDSSSSCVKASILSSAFQLALKLDNMTELEKLLNDSNINSMDETGMTLLHKSIIANRIDFVRTLISLGANLRLSTRDGWSALHLAAFLGFSDILVLLLNFWD</sequence>
<keyword evidence="1" id="KW-0677">Repeat</keyword>
<dbReference type="GO" id="GO:0010468">
    <property type="term" value="P:regulation of gene expression"/>
    <property type="evidence" value="ECO:0007669"/>
    <property type="project" value="TreeGrafter"/>
</dbReference>
<dbReference type="InterPro" id="IPR002110">
    <property type="entry name" value="Ankyrin_rpt"/>
</dbReference>
<feature type="repeat" description="ANK" evidence="3">
    <location>
        <begin position="54"/>
        <end position="86"/>
    </location>
</feature>
<dbReference type="Pfam" id="PF12796">
    <property type="entry name" value="Ank_2"/>
    <property type="match status" value="1"/>
</dbReference>
<proteinExistence type="predicted"/>
<dbReference type="OrthoDB" id="5314041at2759"/>
<dbReference type="PANTHER" id="PTHR24124:SF14">
    <property type="entry name" value="CHROMOSOME UNDETERMINED SCAFFOLD_25, WHOLE GENOME SHOTGUN SEQUENCE"/>
    <property type="match status" value="1"/>
</dbReference>